<dbReference type="PROSITE" id="PS51068">
    <property type="entry name" value="FPG_CAT"/>
    <property type="match status" value="1"/>
</dbReference>
<evidence type="ECO:0000259" key="17">
    <source>
        <dbReference type="PROSITE" id="PS51068"/>
    </source>
</evidence>
<reference evidence="18 19" key="1">
    <citation type="submission" date="2023-07" db="EMBL/GenBank/DDBJ databases">
        <title>Genomic Encyclopedia of Type Strains, Phase IV (KMG-IV): sequencing the most valuable type-strain genomes for metagenomic binning, comparative biology and taxonomic classification.</title>
        <authorList>
            <person name="Goeker M."/>
        </authorList>
    </citation>
    <scope>NUCLEOTIDE SEQUENCE [LARGE SCALE GENOMIC DNA]</scope>
    <source>
        <strain evidence="18 19">DSM 18695</strain>
    </source>
</reference>
<feature type="domain" description="Formamidopyrimidine-DNA glycosylase catalytic" evidence="17">
    <location>
        <begin position="2"/>
        <end position="126"/>
    </location>
</feature>
<dbReference type="InterPro" id="IPR020629">
    <property type="entry name" value="FPG_Glyclase"/>
</dbReference>
<keyword evidence="6 15" id="KW-0863">Zinc-finger</keyword>
<feature type="binding site" evidence="15">
    <location>
        <position position="104"/>
    </location>
    <ligand>
        <name>DNA</name>
        <dbReference type="ChEBI" id="CHEBI:16991"/>
    </ligand>
</feature>
<dbReference type="PANTHER" id="PTHR22993:SF9">
    <property type="entry name" value="FORMAMIDOPYRIMIDINE-DNA GLYCOSYLASE"/>
    <property type="match status" value="1"/>
</dbReference>
<dbReference type="SUPFAM" id="SSF81624">
    <property type="entry name" value="N-terminal domain of MutM-like DNA repair proteins"/>
    <property type="match status" value="1"/>
</dbReference>
<dbReference type="GO" id="GO:0140078">
    <property type="term" value="F:class I DNA-(apurinic or apyrimidinic site) endonuclease activity"/>
    <property type="evidence" value="ECO:0007669"/>
    <property type="project" value="UniProtKB-EC"/>
</dbReference>
<dbReference type="InterPro" id="IPR010979">
    <property type="entry name" value="Ribosomal_uS13-like_H2TH"/>
</dbReference>
<dbReference type="InterPro" id="IPR012319">
    <property type="entry name" value="FPG_cat"/>
</dbReference>
<evidence type="ECO:0000256" key="8">
    <source>
        <dbReference type="ARBA" id="ARBA00022833"/>
    </source>
</evidence>
<feature type="active site" description="Proton donor" evidence="15">
    <location>
        <position position="3"/>
    </location>
</feature>
<accession>A0ABU0ITR0</accession>
<evidence type="ECO:0000259" key="16">
    <source>
        <dbReference type="PROSITE" id="PS51066"/>
    </source>
</evidence>
<proteinExistence type="inferred from homology"/>
<keyword evidence="11 15" id="KW-0456">Lyase</keyword>
<evidence type="ECO:0000256" key="5">
    <source>
        <dbReference type="ARBA" id="ARBA00022763"/>
    </source>
</evidence>
<keyword evidence="4 15" id="KW-0479">Metal-binding</keyword>
<evidence type="ECO:0000256" key="7">
    <source>
        <dbReference type="ARBA" id="ARBA00022801"/>
    </source>
</evidence>
<organism evidence="18 19">
    <name type="scientific">Caulobacter ginsengisoli</name>
    <dbReference type="NCBI Taxonomy" id="400775"/>
    <lineage>
        <taxon>Bacteria</taxon>
        <taxon>Pseudomonadati</taxon>
        <taxon>Pseudomonadota</taxon>
        <taxon>Alphaproteobacteria</taxon>
        <taxon>Caulobacterales</taxon>
        <taxon>Caulobacteraceae</taxon>
        <taxon>Caulobacter</taxon>
    </lineage>
</organism>
<dbReference type="EMBL" id="JAUSVS010000006">
    <property type="protein sequence ID" value="MDQ0465398.1"/>
    <property type="molecule type" value="Genomic_DNA"/>
</dbReference>
<evidence type="ECO:0000256" key="13">
    <source>
        <dbReference type="ARBA" id="ARBA00023295"/>
    </source>
</evidence>
<dbReference type="InterPro" id="IPR035937">
    <property type="entry name" value="FPG_N"/>
</dbReference>
<keyword evidence="19" id="KW-1185">Reference proteome</keyword>
<comment type="cofactor">
    <cofactor evidence="15">
        <name>Zn(2+)</name>
        <dbReference type="ChEBI" id="CHEBI:29105"/>
    </cofactor>
    <text evidence="15">Binds 1 zinc ion per subunit.</text>
</comment>
<feature type="binding site" evidence="15">
    <location>
        <position position="123"/>
    </location>
    <ligand>
        <name>DNA</name>
        <dbReference type="ChEBI" id="CHEBI:16991"/>
    </ligand>
</feature>
<dbReference type="Gene3D" id="1.10.8.50">
    <property type="match status" value="1"/>
</dbReference>
<dbReference type="EC" id="4.2.99.18" evidence="15"/>
<feature type="active site" description="Proton donor; for delta-elimination activity" evidence="15">
    <location>
        <position position="277"/>
    </location>
</feature>
<dbReference type="InterPro" id="IPR015886">
    <property type="entry name" value="H2TH_FPG"/>
</dbReference>
<evidence type="ECO:0000256" key="14">
    <source>
        <dbReference type="ARBA" id="ARBA00044632"/>
    </source>
</evidence>
<comment type="caution">
    <text evidence="18">The sequence shown here is derived from an EMBL/GenBank/DDBJ whole genome shotgun (WGS) entry which is preliminary data.</text>
</comment>
<keyword evidence="9 15" id="KW-0238">DNA-binding</keyword>
<protein>
    <recommendedName>
        <fullName evidence="15">Formamidopyrimidine-DNA glycosylase</fullName>
        <shortName evidence="15">Fapy-DNA glycosylase</shortName>
        <ecNumber evidence="15">3.2.2.23</ecNumber>
    </recommendedName>
    <alternativeName>
        <fullName evidence="15">DNA-(apurinic or apyrimidinic site) lyase MutM</fullName>
        <shortName evidence="15">AP lyase MutM</shortName>
        <ecNumber evidence="15">4.2.99.18</ecNumber>
    </alternativeName>
</protein>
<dbReference type="Gene3D" id="3.20.190.10">
    <property type="entry name" value="MutM-like, N-terminal"/>
    <property type="match status" value="1"/>
</dbReference>
<keyword evidence="8 15" id="KW-0862">Zinc</keyword>
<comment type="catalytic activity">
    <reaction evidence="14 15">
        <text>2'-deoxyribonucleotide-(2'-deoxyribose 5'-phosphate)-2'-deoxyribonucleotide-DNA = a 3'-end 2'-deoxyribonucleotide-(2,3-dehydro-2,3-deoxyribose 5'-phosphate)-DNA + a 5'-end 5'-phospho-2'-deoxyribonucleoside-DNA + H(+)</text>
        <dbReference type="Rhea" id="RHEA:66592"/>
        <dbReference type="Rhea" id="RHEA-COMP:13180"/>
        <dbReference type="Rhea" id="RHEA-COMP:16897"/>
        <dbReference type="Rhea" id="RHEA-COMP:17067"/>
        <dbReference type="ChEBI" id="CHEBI:15378"/>
        <dbReference type="ChEBI" id="CHEBI:136412"/>
        <dbReference type="ChEBI" id="CHEBI:157695"/>
        <dbReference type="ChEBI" id="CHEBI:167181"/>
        <dbReference type="EC" id="4.2.99.18"/>
    </reaction>
</comment>
<keyword evidence="5 15" id="KW-0227">DNA damage</keyword>
<dbReference type="PROSITE" id="PS51066">
    <property type="entry name" value="ZF_FPG_2"/>
    <property type="match status" value="1"/>
</dbReference>
<keyword evidence="12 15" id="KW-0511">Multifunctional enzyme</keyword>
<evidence type="ECO:0000256" key="10">
    <source>
        <dbReference type="ARBA" id="ARBA00023204"/>
    </source>
</evidence>
<comment type="subunit">
    <text evidence="3 15">Monomer.</text>
</comment>
<evidence type="ECO:0000313" key="19">
    <source>
        <dbReference type="Proteomes" id="UP001228905"/>
    </source>
</evidence>
<dbReference type="SUPFAM" id="SSF46946">
    <property type="entry name" value="S13-like H2TH domain"/>
    <property type="match status" value="1"/>
</dbReference>
<evidence type="ECO:0000313" key="18">
    <source>
        <dbReference type="EMBL" id="MDQ0465398.1"/>
    </source>
</evidence>
<dbReference type="SMART" id="SM00898">
    <property type="entry name" value="Fapy_DNA_glyco"/>
    <property type="match status" value="1"/>
</dbReference>
<dbReference type="PANTHER" id="PTHR22993">
    <property type="entry name" value="FORMAMIDOPYRIMIDINE-DNA GLYCOSYLASE"/>
    <property type="match status" value="1"/>
</dbReference>
<comment type="function">
    <text evidence="15">Involved in base excision repair of DNA damaged by oxidation or by mutagenic agents. Acts as DNA glycosylase that recognizes and removes damaged bases. Has a preference for oxidized purines, such as 7,8-dihydro-8-oxoguanine (8-oxoG). Has AP (apurinic/apyrimidinic) lyase activity and introduces nicks in the DNA strand. Cleaves the DNA backbone by beta-delta elimination to generate a single-strand break at the site of the removed base with both 3'- and 5'-phosphates.</text>
</comment>
<evidence type="ECO:0000256" key="11">
    <source>
        <dbReference type="ARBA" id="ARBA00023239"/>
    </source>
</evidence>
<evidence type="ECO:0000256" key="3">
    <source>
        <dbReference type="ARBA" id="ARBA00011245"/>
    </source>
</evidence>
<dbReference type="Pfam" id="PF01149">
    <property type="entry name" value="Fapy_DNA_glyco"/>
    <property type="match status" value="1"/>
</dbReference>
<dbReference type="EC" id="3.2.2.23" evidence="15"/>
<dbReference type="Proteomes" id="UP001228905">
    <property type="component" value="Unassembled WGS sequence"/>
</dbReference>
<evidence type="ECO:0000256" key="1">
    <source>
        <dbReference type="ARBA" id="ARBA00001668"/>
    </source>
</evidence>
<dbReference type="HAMAP" id="MF_00103">
    <property type="entry name" value="Fapy_DNA_glycosyl"/>
    <property type="match status" value="1"/>
</dbReference>
<keyword evidence="7 15" id="KW-0378">Hydrolase</keyword>
<keyword evidence="13 15" id="KW-0326">Glycosidase</keyword>
<feature type="binding site" evidence="15">
    <location>
        <position position="166"/>
    </location>
    <ligand>
        <name>DNA</name>
        <dbReference type="ChEBI" id="CHEBI:16991"/>
    </ligand>
</feature>
<evidence type="ECO:0000256" key="12">
    <source>
        <dbReference type="ARBA" id="ARBA00023268"/>
    </source>
</evidence>
<dbReference type="GO" id="GO:0008534">
    <property type="term" value="F:oxidized purine nucleobase lesion DNA N-glycosylase activity"/>
    <property type="evidence" value="ECO:0007669"/>
    <property type="project" value="UniProtKB-EC"/>
</dbReference>
<feature type="active site" description="Proton donor; for beta-elimination activity" evidence="15">
    <location>
        <position position="58"/>
    </location>
</feature>
<dbReference type="NCBIfam" id="NF002211">
    <property type="entry name" value="PRK01103.1"/>
    <property type="match status" value="1"/>
</dbReference>
<evidence type="ECO:0000256" key="6">
    <source>
        <dbReference type="ARBA" id="ARBA00022771"/>
    </source>
</evidence>
<comment type="catalytic activity">
    <reaction evidence="1 15">
        <text>Hydrolysis of DNA containing ring-opened 7-methylguanine residues, releasing 2,6-diamino-4-hydroxy-5-(N-methyl)formamidopyrimidine.</text>
        <dbReference type="EC" id="3.2.2.23"/>
    </reaction>
</comment>
<keyword evidence="10 15" id="KW-0234">DNA repair</keyword>
<dbReference type="Pfam" id="PF06831">
    <property type="entry name" value="H2TH"/>
    <property type="match status" value="1"/>
</dbReference>
<evidence type="ECO:0000256" key="2">
    <source>
        <dbReference type="ARBA" id="ARBA00009409"/>
    </source>
</evidence>
<feature type="active site" description="Schiff-base intermediate with DNA" evidence="15">
    <location>
        <position position="2"/>
    </location>
</feature>
<dbReference type="SUPFAM" id="SSF57716">
    <property type="entry name" value="Glucocorticoid receptor-like (DNA-binding domain)"/>
    <property type="match status" value="1"/>
</dbReference>
<dbReference type="NCBIfam" id="TIGR00577">
    <property type="entry name" value="fpg"/>
    <property type="match status" value="1"/>
</dbReference>
<evidence type="ECO:0000256" key="15">
    <source>
        <dbReference type="HAMAP-Rule" id="MF_00103"/>
    </source>
</evidence>
<name>A0ABU0ITR0_9CAUL</name>
<feature type="domain" description="FPG-type" evidence="16">
    <location>
        <begin position="251"/>
        <end position="287"/>
    </location>
</feature>
<dbReference type="CDD" id="cd20335">
    <property type="entry name" value="BRcat_RBR"/>
    <property type="match status" value="1"/>
</dbReference>
<dbReference type="InterPro" id="IPR000214">
    <property type="entry name" value="Znf_DNA_glyclase/AP_lyase"/>
</dbReference>
<dbReference type="RefSeq" id="WP_307350678.1">
    <property type="nucleotide sequence ID" value="NZ_JAUSVS010000006.1"/>
</dbReference>
<evidence type="ECO:0000256" key="4">
    <source>
        <dbReference type="ARBA" id="ARBA00022723"/>
    </source>
</evidence>
<gene>
    <name evidence="15" type="primary">mutM</name>
    <name evidence="15" type="synonym">fpg</name>
    <name evidence="18" type="ORF">QO010_003185</name>
</gene>
<evidence type="ECO:0000256" key="9">
    <source>
        <dbReference type="ARBA" id="ARBA00023125"/>
    </source>
</evidence>
<sequence length="287" mass="31692">MPELPEVETVRAGLAPALEGARLSRVEARRPDLRFPLPEGFVQRLTGARIEGLTRRAKYLLAPLDRGDTLVMHLGMTGRFEIEGARLKEQPGEFYYSTPPDPKHAHVVFETEAGSRITYYDPRRFGFMDLIPTDRLSQHPWFAGMGPEPLGPDFDVEVLAKAFAGRKQGPKTLLLDQHVVAGLGNIYVCEALYRAKIAPDKPAGEVPRRKLTALTTAIREVLTEAIAAGGSSLKDYAAADGALGYFQHRFQVYDHEGDPCPRPTCRGVVARQVQAGRSTFHCPICQT</sequence>
<dbReference type="SMART" id="SM01232">
    <property type="entry name" value="H2TH"/>
    <property type="match status" value="1"/>
</dbReference>
<comment type="similarity">
    <text evidence="2 15">Belongs to the FPG family.</text>
</comment>
<dbReference type="CDD" id="cd08966">
    <property type="entry name" value="EcFpg-like_N"/>
    <property type="match status" value="1"/>
</dbReference>